<dbReference type="Proteomes" id="UP000019482">
    <property type="component" value="Unassembled WGS sequence"/>
</dbReference>
<name>W6NKE3_CLOTY</name>
<organism evidence="1 2">
    <name type="scientific">Clostridium tyrobutyricum DIVETGP</name>
    <dbReference type="NCBI Taxonomy" id="1408889"/>
    <lineage>
        <taxon>Bacteria</taxon>
        <taxon>Bacillati</taxon>
        <taxon>Bacillota</taxon>
        <taxon>Clostridia</taxon>
        <taxon>Eubacteriales</taxon>
        <taxon>Clostridiaceae</taxon>
        <taxon>Clostridium</taxon>
    </lineage>
</organism>
<accession>W6NKE3</accession>
<dbReference type="OrthoDB" id="1888745at2"/>
<dbReference type="GeneID" id="29418776"/>
<gene>
    <name evidence="1" type="ORF">CTDIVETGP_2432</name>
</gene>
<comment type="caution">
    <text evidence="1">The sequence shown here is derived from an EMBL/GenBank/DDBJ whole genome shotgun (WGS) entry which is preliminary data.</text>
</comment>
<dbReference type="RefSeq" id="WP_017753212.1">
    <property type="nucleotide sequence ID" value="NZ_CBXI010000041.1"/>
</dbReference>
<evidence type="ECO:0000313" key="2">
    <source>
        <dbReference type="Proteomes" id="UP000019482"/>
    </source>
</evidence>
<keyword evidence="2" id="KW-1185">Reference proteome</keyword>
<evidence type="ECO:0000313" key="1">
    <source>
        <dbReference type="EMBL" id="CDL92362.1"/>
    </source>
</evidence>
<protein>
    <submittedName>
        <fullName evidence="1">Uncharacterized protein</fullName>
    </submittedName>
</protein>
<dbReference type="AlphaFoldDB" id="W6NKE3"/>
<proteinExistence type="predicted"/>
<dbReference type="EMBL" id="CBXI010000041">
    <property type="protein sequence ID" value="CDL92362.1"/>
    <property type="molecule type" value="Genomic_DNA"/>
</dbReference>
<reference evidence="1 2" key="1">
    <citation type="journal article" date="2015" name="Genome Announc.">
        <title>Draft Genome Sequence of Clostridium tyrobutyricum Strain DIVETGP, Isolated from Cow's Milk for Grana Padano Production.</title>
        <authorList>
            <person name="Soggiu A."/>
            <person name="Piras C."/>
            <person name="Gaiarsa S."/>
            <person name="Sassera D."/>
            <person name="Roncada P."/>
            <person name="Bendixen E."/>
            <person name="Brasca M."/>
            <person name="Bonizzi L."/>
        </authorList>
    </citation>
    <scope>NUCLEOTIDE SEQUENCE [LARGE SCALE GENOMIC DNA]</scope>
    <source>
        <strain evidence="1 2">DIVETGP</strain>
    </source>
</reference>
<sequence length="275" mass="32387">MQPVLYANSRSNKVYKDNGFFVRIKDRLKIRVKGKYFIKDLNIKITDIELPPNINKKAYYNNLLRAKRLCRNNDIKLAPKIYRYLDYSIYNNFQKDLMAFSIYKSTQMILRNIQKSVKNSCIVVYDASDSILFRTICFFAKEAKFIVLLSENIRKANQIREYIIANYGVTPVITLDKQFSFDNADFIIASRNLVINRDICIWHVCNNFVEGIKNNLNINDVTYKVPWNFKDGNMYFEVLGSILNQMDEKDIDKSLEYNGVFLNNIKFNDNVINFN</sequence>